<keyword evidence="5 9" id="KW-0653">Protein transport</keyword>
<dbReference type="Gene3D" id="1.20.5.3310">
    <property type="match status" value="1"/>
</dbReference>
<sequence>MGSMSPIHWVILAVIVLVLFGGGGKISSLMGDFAKGIKSFKKGMAEDDKEGSASQQGDQRLSPPPQASQSGQQNAPHQDQSSQQVDVRMADDESHHPR</sequence>
<dbReference type="RefSeq" id="WP_099027442.1">
    <property type="nucleotide sequence ID" value="NZ_JANIDW010000005.1"/>
</dbReference>
<organism evidence="11 12">
    <name type="scientific">Bombella saccharophila</name>
    <dbReference type="NCBI Taxonomy" id="2967338"/>
    <lineage>
        <taxon>Bacteria</taxon>
        <taxon>Pseudomonadati</taxon>
        <taxon>Pseudomonadota</taxon>
        <taxon>Alphaproteobacteria</taxon>
        <taxon>Acetobacterales</taxon>
        <taxon>Acetobacteraceae</taxon>
        <taxon>Bombella</taxon>
    </lineage>
</organism>
<protein>
    <recommendedName>
        <fullName evidence="9">Sec-independent protein translocase protein TatA</fullName>
    </recommendedName>
</protein>
<keyword evidence="7 9" id="KW-0811">Translocation</keyword>
<gene>
    <name evidence="9" type="primary">tatA</name>
    <name evidence="11" type="ORF">NQF64_08530</name>
</gene>
<evidence type="ECO:0000256" key="1">
    <source>
        <dbReference type="ARBA" id="ARBA00004162"/>
    </source>
</evidence>
<keyword evidence="2 9" id="KW-0813">Transport</keyword>
<dbReference type="InterPro" id="IPR003369">
    <property type="entry name" value="TatA/B/E"/>
</dbReference>
<feature type="transmembrane region" description="Helical" evidence="9">
    <location>
        <begin position="6"/>
        <end position="26"/>
    </location>
</feature>
<evidence type="ECO:0000313" key="12">
    <source>
        <dbReference type="Proteomes" id="UP001165648"/>
    </source>
</evidence>
<reference evidence="11 12" key="1">
    <citation type="submission" date="2022-07" db="EMBL/GenBank/DDBJ databases">
        <title>Bombella genomes.</title>
        <authorList>
            <person name="Harer L."/>
            <person name="Styblova S."/>
            <person name="Ehrmann M."/>
        </authorList>
    </citation>
    <scope>NUCLEOTIDE SEQUENCE [LARGE SCALE GENOMIC DNA]</scope>
    <source>
        <strain evidence="11 12">TMW 2.2558</strain>
    </source>
</reference>
<evidence type="ECO:0000313" key="11">
    <source>
        <dbReference type="EMBL" id="MCX5615283.1"/>
    </source>
</evidence>
<keyword evidence="3 9" id="KW-1003">Cell membrane</keyword>
<keyword evidence="4 9" id="KW-0812">Transmembrane</keyword>
<proteinExistence type="inferred from homology"/>
<comment type="subcellular location">
    <subcellularLocation>
        <location evidence="1 9">Cell membrane</location>
        <topology evidence="1 9">Single-pass membrane protein</topology>
    </subcellularLocation>
</comment>
<name>A0ABT3WCG6_9PROT</name>
<dbReference type="InterPro" id="IPR006312">
    <property type="entry name" value="TatA/E"/>
</dbReference>
<dbReference type="HAMAP" id="MF_00236">
    <property type="entry name" value="TatA_E"/>
    <property type="match status" value="1"/>
</dbReference>
<evidence type="ECO:0000256" key="2">
    <source>
        <dbReference type="ARBA" id="ARBA00022448"/>
    </source>
</evidence>
<evidence type="ECO:0000256" key="8">
    <source>
        <dbReference type="ARBA" id="ARBA00023136"/>
    </source>
</evidence>
<keyword evidence="12" id="KW-1185">Reference proteome</keyword>
<accession>A0ABT3WCG6</accession>
<evidence type="ECO:0000256" key="10">
    <source>
        <dbReference type="SAM" id="MobiDB-lite"/>
    </source>
</evidence>
<evidence type="ECO:0000256" key="5">
    <source>
        <dbReference type="ARBA" id="ARBA00022927"/>
    </source>
</evidence>
<dbReference type="PANTHER" id="PTHR42982">
    <property type="entry name" value="SEC-INDEPENDENT PROTEIN TRANSLOCASE PROTEIN TATA"/>
    <property type="match status" value="1"/>
</dbReference>
<comment type="subunit">
    <text evidence="9">The Tat system comprises two distinct complexes: a TatABC complex, containing multiple copies of TatA, TatB and TatC subunits, and a separate TatA complex, containing only TatA subunits. Substrates initially bind to the TatABC complex, which probably triggers association of the separate TatA complex to form the active translocon.</text>
</comment>
<evidence type="ECO:0000256" key="3">
    <source>
        <dbReference type="ARBA" id="ARBA00022475"/>
    </source>
</evidence>
<keyword evidence="6 9" id="KW-1133">Transmembrane helix</keyword>
<evidence type="ECO:0000256" key="4">
    <source>
        <dbReference type="ARBA" id="ARBA00022692"/>
    </source>
</evidence>
<dbReference type="NCBIfam" id="NF001940">
    <property type="entry name" value="PRK00720.1"/>
    <property type="match status" value="1"/>
</dbReference>
<comment type="similarity">
    <text evidence="9">Belongs to the TatA/E family.</text>
</comment>
<dbReference type="Proteomes" id="UP001165648">
    <property type="component" value="Unassembled WGS sequence"/>
</dbReference>
<feature type="compositionally biased region" description="Low complexity" evidence="10">
    <location>
        <begin position="67"/>
        <end position="76"/>
    </location>
</feature>
<evidence type="ECO:0000256" key="6">
    <source>
        <dbReference type="ARBA" id="ARBA00022989"/>
    </source>
</evidence>
<dbReference type="NCBIfam" id="TIGR01411">
    <property type="entry name" value="tatAE"/>
    <property type="match status" value="1"/>
</dbReference>
<feature type="compositionally biased region" description="Basic and acidic residues" evidence="10">
    <location>
        <begin position="88"/>
        <end position="98"/>
    </location>
</feature>
<keyword evidence="8 9" id="KW-0472">Membrane</keyword>
<comment type="function">
    <text evidence="9">Part of the twin-arginine translocation (Tat) system that transports large folded proteins containing a characteristic twin-arginine motif in their signal peptide across membranes. TatA could form the protein-conducting channel of the Tat system.</text>
</comment>
<dbReference type="PANTHER" id="PTHR42982:SF1">
    <property type="entry name" value="SEC-INDEPENDENT PROTEIN TRANSLOCASE PROTEIN TATA"/>
    <property type="match status" value="1"/>
</dbReference>
<dbReference type="EMBL" id="JANIDW010000005">
    <property type="protein sequence ID" value="MCX5615283.1"/>
    <property type="molecule type" value="Genomic_DNA"/>
</dbReference>
<evidence type="ECO:0000256" key="7">
    <source>
        <dbReference type="ARBA" id="ARBA00023010"/>
    </source>
</evidence>
<evidence type="ECO:0000256" key="9">
    <source>
        <dbReference type="HAMAP-Rule" id="MF_00236"/>
    </source>
</evidence>
<comment type="caution">
    <text evidence="11">The sequence shown here is derived from an EMBL/GenBank/DDBJ whole genome shotgun (WGS) entry which is preliminary data.</text>
</comment>
<feature type="region of interest" description="Disordered" evidence="10">
    <location>
        <begin position="44"/>
        <end position="98"/>
    </location>
</feature>
<dbReference type="Pfam" id="PF02416">
    <property type="entry name" value="TatA_B_E"/>
    <property type="match status" value="1"/>
</dbReference>